<dbReference type="EMBL" id="JAUSUR010000004">
    <property type="protein sequence ID" value="MDQ0361653.1"/>
    <property type="molecule type" value="Genomic_DNA"/>
</dbReference>
<gene>
    <name evidence="2" type="ORF">J2S15_002403</name>
</gene>
<organism evidence="2 3">
    <name type="scientific">Breznakia pachnodae</name>
    <dbReference type="NCBI Taxonomy" id="265178"/>
    <lineage>
        <taxon>Bacteria</taxon>
        <taxon>Bacillati</taxon>
        <taxon>Bacillota</taxon>
        <taxon>Erysipelotrichia</taxon>
        <taxon>Erysipelotrichales</taxon>
        <taxon>Erysipelotrichaceae</taxon>
        <taxon>Breznakia</taxon>
    </lineage>
</organism>
<feature type="chain" id="PRO_5045606146" description="YtxH domain-containing protein" evidence="1">
    <location>
        <begin position="23"/>
        <end position="86"/>
    </location>
</feature>
<keyword evidence="1" id="KW-0732">Signal</keyword>
<evidence type="ECO:0000313" key="2">
    <source>
        <dbReference type="EMBL" id="MDQ0361653.1"/>
    </source>
</evidence>
<feature type="signal peptide" evidence="1">
    <location>
        <begin position="1"/>
        <end position="22"/>
    </location>
</feature>
<proteinExistence type="predicted"/>
<dbReference type="RefSeq" id="WP_307408556.1">
    <property type="nucleotide sequence ID" value="NZ_JAUSUR010000004.1"/>
</dbReference>
<reference evidence="2 3" key="1">
    <citation type="submission" date="2023-07" db="EMBL/GenBank/DDBJ databases">
        <title>Genomic Encyclopedia of Type Strains, Phase IV (KMG-IV): sequencing the most valuable type-strain genomes for metagenomic binning, comparative biology and taxonomic classification.</title>
        <authorList>
            <person name="Goeker M."/>
        </authorList>
    </citation>
    <scope>NUCLEOTIDE SEQUENCE [LARGE SCALE GENOMIC DNA]</scope>
    <source>
        <strain evidence="2 3">DSM 16784</strain>
    </source>
</reference>
<protein>
    <recommendedName>
        <fullName evidence="4">YtxH domain-containing protein</fullName>
    </recommendedName>
</protein>
<dbReference type="Proteomes" id="UP001230220">
    <property type="component" value="Unassembled WGS sequence"/>
</dbReference>
<comment type="caution">
    <text evidence="2">The sequence shown here is derived from an EMBL/GenBank/DDBJ whole genome shotgun (WGS) entry which is preliminary data.</text>
</comment>
<name>A0ABU0E425_9FIRM</name>
<sequence>MKKFVGITLAALAATGVGLAIAAKREKNKIKRELEEKDPEELIKILSDATALLELEKIANMDEATSEKFEMAKNKLKEHMKSKDSE</sequence>
<accession>A0ABU0E425</accession>
<evidence type="ECO:0008006" key="4">
    <source>
        <dbReference type="Google" id="ProtNLM"/>
    </source>
</evidence>
<keyword evidence="3" id="KW-1185">Reference proteome</keyword>
<evidence type="ECO:0000256" key="1">
    <source>
        <dbReference type="SAM" id="SignalP"/>
    </source>
</evidence>
<evidence type="ECO:0000313" key="3">
    <source>
        <dbReference type="Proteomes" id="UP001230220"/>
    </source>
</evidence>